<dbReference type="EMBL" id="KB456261">
    <property type="protein sequence ID" value="EMF15111.1"/>
    <property type="molecule type" value="Genomic_DNA"/>
</dbReference>
<dbReference type="GO" id="GO:0016783">
    <property type="term" value="F:sulfurtransferase activity"/>
    <property type="evidence" value="ECO:0007669"/>
    <property type="project" value="TreeGrafter"/>
</dbReference>
<evidence type="ECO:0000313" key="5">
    <source>
        <dbReference type="Proteomes" id="UP000016931"/>
    </source>
</evidence>
<evidence type="ECO:0000256" key="2">
    <source>
        <dbReference type="ARBA" id="ARBA00022694"/>
    </source>
</evidence>
<dbReference type="GO" id="GO:0000049">
    <property type="term" value="F:tRNA binding"/>
    <property type="evidence" value="ECO:0007669"/>
    <property type="project" value="InterPro"/>
</dbReference>
<dbReference type="GeneID" id="27906634"/>
<keyword evidence="1 3" id="KW-0963">Cytoplasm</keyword>
<dbReference type="PANTHER" id="PTHR20882">
    <property type="entry name" value="CYTOPLASMIC TRNA 2-THIOLATION PROTEIN 2"/>
    <property type="match status" value="1"/>
</dbReference>
<dbReference type="HAMAP" id="MF_03054">
    <property type="entry name" value="CTU2"/>
    <property type="match status" value="1"/>
</dbReference>
<dbReference type="UniPathway" id="UPA00988"/>
<accession>M3C4A8</accession>
<name>M3C4A8_SPHMS</name>
<proteinExistence type="inferred from homology"/>
<comment type="similarity">
    <text evidence="3">Belongs to the CTU2/NCS2 family.</text>
</comment>
<dbReference type="Gene3D" id="3.40.50.620">
    <property type="entry name" value="HUPs"/>
    <property type="match status" value="1"/>
</dbReference>
<dbReference type="InterPro" id="IPR019407">
    <property type="entry name" value="CTU2"/>
</dbReference>
<organism evidence="4 5">
    <name type="scientific">Sphaerulina musiva (strain SO2202)</name>
    <name type="common">Poplar stem canker fungus</name>
    <name type="synonym">Septoria musiva</name>
    <dbReference type="NCBI Taxonomy" id="692275"/>
    <lineage>
        <taxon>Eukaryota</taxon>
        <taxon>Fungi</taxon>
        <taxon>Dikarya</taxon>
        <taxon>Ascomycota</taxon>
        <taxon>Pezizomycotina</taxon>
        <taxon>Dothideomycetes</taxon>
        <taxon>Dothideomycetidae</taxon>
        <taxon>Mycosphaerellales</taxon>
        <taxon>Mycosphaerellaceae</taxon>
        <taxon>Sphaerulina</taxon>
    </lineage>
</organism>
<dbReference type="GO" id="GO:0005829">
    <property type="term" value="C:cytosol"/>
    <property type="evidence" value="ECO:0007669"/>
    <property type="project" value="TreeGrafter"/>
</dbReference>
<comment type="function">
    <text evidence="3">Plays a central role in 2-thiolation of mcm(5)S(2)U at tRNA wobble positions of tRNA(Lys), tRNA(Glu) and tRNA(Gln). May act by forming a heterodimer with NCS6 that ligates sulfur from thiocarboxylated URM1 onto the uridine of tRNAs at wobble position. Prior mcm(5) tRNA modification by the elongator complex is required for 2-thiolation. May also be involved in protein urmylation.</text>
</comment>
<dbReference type="GO" id="GO:0032447">
    <property type="term" value="P:protein urmylation"/>
    <property type="evidence" value="ECO:0007669"/>
    <property type="project" value="UniProtKB-UniRule"/>
</dbReference>
<dbReference type="AlphaFoldDB" id="M3C4A8"/>
<dbReference type="GO" id="GO:0016779">
    <property type="term" value="F:nucleotidyltransferase activity"/>
    <property type="evidence" value="ECO:0007669"/>
    <property type="project" value="UniProtKB-UniRule"/>
</dbReference>
<dbReference type="Pfam" id="PF10288">
    <property type="entry name" value="CTU2"/>
    <property type="match status" value="1"/>
</dbReference>
<gene>
    <name evidence="3" type="primary">NCS2</name>
    <name evidence="3" type="synonym">CTU2</name>
    <name evidence="4" type="ORF">SEPMUDRAFT_59556</name>
</gene>
<dbReference type="eggNOG" id="KOG2594">
    <property type="taxonomic scope" value="Eukaryota"/>
</dbReference>
<sequence length="360" mass="39835">MPGRHAQRPTVDETLCRRCQETEPAIVVRNEPLCSACFSNYVQTKVVKRMESFRVRNAEPGNEQKLLLHLSFDACSLALLHILSRHLKTQVAKTGRPGYKIMVLHVYQGPPDATGSNDDCLAAVRVKYPEHEYHAISIADMLALENVSTLLSQTAAPSSGSDDAAHERLSQLFTAAKSATSQQDLKQLLMRQLIVQQAKQHHCRAIIWEHSTTRLAEQVLAETAKGRGFSLPWVVNDGASPHGIPFYFPLREVLNKEVDAYLSCLDPPLGISIQRATRPAVSTKNTTIDELMAQYFESVEQEYPSIVANVVRTTGKLSSATAVAQVEQQCELCAMPLEGQAPARSRLCYGCIRVLPQTSE</sequence>
<dbReference type="PANTHER" id="PTHR20882:SF14">
    <property type="entry name" value="CYTOPLASMIC TRNA 2-THIOLATION PROTEIN 2"/>
    <property type="match status" value="1"/>
</dbReference>
<comment type="pathway">
    <text evidence="3">tRNA modification; 5-methoxycarbonylmethyl-2-thiouridine-tRNA biosynthesis.</text>
</comment>
<dbReference type="InterPro" id="IPR014729">
    <property type="entry name" value="Rossmann-like_a/b/a_fold"/>
</dbReference>
<dbReference type="GO" id="GO:0002143">
    <property type="term" value="P:tRNA wobble position uridine thiolation"/>
    <property type="evidence" value="ECO:0007669"/>
    <property type="project" value="TreeGrafter"/>
</dbReference>
<dbReference type="STRING" id="692275.M3C4A8"/>
<keyword evidence="5" id="KW-1185">Reference proteome</keyword>
<reference evidence="4 5" key="1">
    <citation type="journal article" date="2012" name="PLoS Pathog.">
        <title>Diverse lifestyles and strategies of plant pathogenesis encoded in the genomes of eighteen Dothideomycetes fungi.</title>
        <authorList>
            <person name="Ohm R.A."/>
            <person name="Feau N."/>
            <person name="Henrissat B."/>
            <person name="Schoch C.L."/>
            <person name="Horwitz B.A."/>
            <person name="Barry K.W."/>
            <person name="Condon B.J."/>
            <person name="Copeland A.C."/>
            <person name="Dhillon B."/>
            <person name="Glaser F."/>
            <person name="Hesse C.N."/>
            <person name="Kosti I."/>
            <person name="LaButti K."/>
            <person name="Lindquist E.A."/>
            <person name="Lucas S."/>
            <person name="Salamov A.A."/>
            <person name="Bradshaw R.E."/>
            <person name="Ciuffetti L."/>
            <person name="Hamelin R.C."/>
            <person name="Kema G.H.J."/>
            <person name="Lawrence C."/>
            <person name="Scott J.A."/>
            <person name="Spatafora J.W."/>
            <person name="Turgeon B.G."/>
            <person name="de Wit P.J.G.M."/>
            <person name="Zhong S."/>
            <person name="Goodwin S.B."/>
            <person name="Grigoriev I.V."/>
        </authorList>
    </citation>
    <scope>NUCLEOTIDE SEQUENCE [LARGE SCALE GENOMIC DNA]</scope>
    <source>
        <strain evidence="4 5">SO2202</strain>
    </source>
</reference>
<dbReference type="SUPFAM" id="SSF52402">
    <property type="entry name" value="Adenine nucleotide alpha hydrolases-like"/>
    <property type="match status" value="1"/>
</dbReference>
<dbReference type="HOGENOM" id="CLU_024534_3_0_1"/>
<evidence type="ECO:0000256" key="1">
    <source>
        <dbReference type="ARBA" id="ARBA00022490"/>
    </source>
</evidence>
<protein>
    <recommendedName>
        <fullName evidence="3">Cytoplasmic tRNA 2-thiolation protein 2</fullName>
    </recommendedName>
</protein>
<comment type="subcellular location">
    <subcellularLocation>
        <location evidence="3">Cytoplasm</location>
    </subcellularLocation>
</comment>
<dbReference type="Proteomes" id="UP000016931">
    <property type="component" value="Unassembled WGS sequence"/>
</dbReference>
<evidence type="ECO:0000313" key="4">
    <source>
        <dbReference type="EMBL" id="EMF15111.1"/>
    </source>
</evidence>
<dbReference type="OrthoDB" id="25129at2759"/>
<evidence type="ECO:0000256" key="3">
    <source>
        <dbReference type="HAMAP-Rule" id="MF_03054"/>
    </source>
</evidence>
<dbReference type="OMA" id="KQRKQMM"/>
<dbReference type="RefSeq" id="XP_016763232.1">
    <property type="nucleotide sequence ID" value="XM_016909497.1"/>
</dbReference>
<keyword evidence="2 3" id="KW-0819">tRNA processing</keyword>